<protein>
    <recommendedName>
        <fullName evidence="3">Phospholipase C/D domain-containing protein</fullName>
    </recommendedName>
</protein>
<feature type="signal peptide" evidence="2">
    <location>
        <begin position="1"/>
        <end position="16"/>
    </location>
</feature>
<dbReference type="GO" id="GO:0004621">
    <property type="term" value="F:glycosylphosphatidylinositol phospholipase D activity"/>
    <property type="evidence" value="ECO:0007669"/>
    <property type="project" value="TreeGrafter"/>
</dbReference>
<feature type="region of interest" description="Disordered" evidence="1">
    <location>
        <begin position="350"/>
        <end position="374"/>
    </location>
</feature>
<dbReference type="PANTHER" id="PTHR23221:SF7">
    <property type="entry name" value="PHOSPHATIDYLINOSITOL-GLYCAN-SPECIFIC PHOSPHOLIPASE D"/>
    <property type="match status" value="1"/>
</dbReference>
<evidence type="ECO:0000313" key="4">
    <source>
        <dbReference type="EMBL" id="RPB11940.1"/>
    </source>
</evidence>
<dbReference type="SMART" id="SM00191">
    <property type="entry name" value="Int_alpha"/>
    <property type="match status" value="1"/>
</dbReference>
<accession>A0A3N4KN55</accession>
<feature type="compositionally biased region" description="Pro residues" evidence="1">
    <location>
        <begin position="351"/>
        <end position="366"/>
    </location>
</feature>
<dbReference type="Proteomes" id="UP000277580">
    <property type="component" value="Unassembled WGS sequence"/>
</dbReference>
<dbReference type="GO" id="GO:0031012">
    <property type="term" value="C:extracellular matrix"/>
    <property type="evidence" value="ECO:0007669"/>
    <property type="project" value="TreeGrafter"/>
</dbReference>
<keyword evidence="5" id="KW-1185">Reference proteome</keyword>
<dbReference type="Pfam" id="PF00882">
    <property type="entry name" value="Zn_dep_PLPC"/>
    <property type="match status" value="1"/>
</dbReference>
<feature type="chain" id="PRO_5017976724" description="Phospholipase C/D domain-containing protein" evidence="2">
    <location>
        <begin position="17"/>
        <end position="867"/>
    </location>
</feature>
<gene>
    <name evidence="4" type="ORF">P167DRAFT_574861</name>
</gene>
<dbReference type="InterPro" id="IPR029002">
    <property type="entry name" value="PLPC/GPLD1"/>
</dbReference>
<dbReference type="STRING" id="1392247.A0A3N4KN55"/>
<evidence type="ECO:0000256" key="2">
    <source>
        <dbReference type="SAM" id="SignalP"/>
    </source>
</evidence>
<organism evidence="4 5">
    <name type="scientific">Morchella conica CCBAS932</name>
    <dbReference type="NCBI Taxonomy" id="1392247"/>
    <lineage>
        <taxon>Eukaryota</taxon>
        <taxon>Fungi</taxon>
        <taxon>Dikarya</taxon>
        <taxon>Ascomycota</taxon>
        <taxon>Pezizomycotina</taxon>
        <taxon>Pezizomycetes</taxon>
        <taxon>Pezizales</taxon>
        <taxon>Morchellaceae</taxon>
        <taxon>Morchella</taxon>
    </lineage>
</organism>
<dbReference type="PANTHER" id="PTHR23221">
    <property type="entry name" value="GLYCOSYLPHOSPHATIDYLINOSITOL PHOSPHOLIPASE D"/>
    <property type="match status" value="1"/>
</dbReference>
<reference evidence="4 5" key="1">
    <citation type="journal article" date="2018" name="Nat. Ecol. Evol.">
        <title>Pezizomycetes genomes reveal the molecular basis of ectomycorrhizal truffle lifestyle.</title>
        <authorList>
            <person name="Murat C."/>
            <person name="Payen T."/>
            <person name="Noel B."/>
            <person name="Kuo A."/>
            <person name="Morin E."/>
            <person name="Chen J."/>
            <person name="Kohler A."/>
            <person name="Krizsan K."/>
            <person name="Balestrini R."/>
            <person name="Da Silva C."/>
            <person name="Montanini B."/>
            <person name="Hainaut M."/>
            <person name="Levati E."/>
            <person name="Barry K.W."/>
            <person name="Belfiori B."/>
            <person name="Cichocki N."/>
            <person name="Clum A."/>
            <person name="Dockter R.B."/>
            <person name="Fauchery L."/>
            <person name="Guy J."/>
            <person name="Iotti M."/>
            <person name="Le Tacon F."/>
            <person name="Lindquist E.A."/>
            <person name="Lipzen A."/>
            <person name="Malagnac F."/>
            <person name="Mello A."/>
            <person name="Molinier V."/>
            <person name="Miyauchi S."/>
            <person name="Poulain J."/>
            <person name="Riccioni C."/>
            <person name="Rubini A."/>
            <person name="Sitrit Y."/>
            <person name="Splivallo R."/>
            <person name="Traeger S."/>
            <person name="Wang M."/>
            <person name="Zifcakova L."/>
            <person name="Wipf D."/>
            <person name="Zambonelli A."/>
            <person name="Paolocci F."/>
            <person name="Nowrousian M."/>
            <person name="Ottonello S."/>
            <person name="Baldrian P."/>
            <person name="Spatafora J.W."/>
            <person name="Henrissat B."/>
            <person name="Nagy L.G."/>
            <person name="Aury J.M."/>
            <person name="Wincker P."/>
            <person name="Grigoriev I.V."/>
            <person name="Bonfante P."/>
            <person name="Martin F.M."/>
        </authorList>
    </citation>
    <scope>NUCLEOTIDE SEQUENCE [LARGE SCALE GENOMIC DNA]</scope>
    <source>
        <strain evidence="4 5">CCBAS932</strain>
    </source>
</reference>
<evidence type="ECO:0000256" key="1">
    <source>
        <dbReference type="SAM" id="MobiDB-lite"/>
    </source>
</evidence>
<keyword evidence="2" id="KW-0732">Signal</keyword>
<dbReference type="FunCoup" id="A0A3N4KN55">
    <property type="interactions" value="48"/>
</dbReference>
<evidence type="ECO:0000259" key="3">
    <source>
        <dbReference type="Pfam" id="PF00882"/>
    </source>
</evidence>
<feature type="region of interest" description="Disordered" evidence="1">
    <location>
        <begin position="399"/>
        <end position="424"/>
    </location>
</feature>
<dbReference type="OrthoDB" id="5317514at2759"/>
<dbReference type="InterPro" id="IPR028994">
    <property type="entry name" value="Integrin_alpha_N"/>
</dbReference>
<name>A0A3N4KN55_9PEZI</name>
<dbReference type="InterPro" id="IPR013519">
    <property type="entry name" value="Int_alpha_beta-p"/>
</dbReference>
<dbReference type="Gene3D" id="2.130.10.130">
    <property type="entry name" value="Integrin alpha, N-terminal"/>
    <property type="match status" value="1"/>
</dbReference>
<proteinExistence type="predicted"/>
<feature type="domain" description="Phospholipase C/D" evidence="3">
    <location>
        <begin position="57"/>
        <end position="190"/>
    </location>
</feature>
<dbReference type="InParanoid" id="A0A3N4KN55"/>
<dbReference type="AlphaFoldDB" id="A0A3N4KN55"/>
<dbReference type="PROSITE" id="PS51257">
    <property type="entry name" value="PROKAR_LIPOPROTEIN"/>
    <property type="match status" value="1"/>
</dbReference>
<dbReference type="EMBL" id="ML119132">
    <property type="protein sequence ID" value="RPB11940.1"/>
    <property type="molecule type" value="Genomic_DNA"/>
</dbReference>
<sequence>MRHLIASTLYWGTALSCGVLVHNEVLHRSTHLFSLPNSVPDLTQITPLISPLLLSPTNTPFLQSGAFFPDWGYQCLSTDSAAEAAHWPPFLVASVEHIISKYGYLNDTTLRSTDEQEHLEGLISFIFAIAGHQTQDASWHAIRLPSGLLAALAAVDFGGDEEKAHRVLDFGGDFMVAARLARMGEESRAWIGGEWKVPIDDIMEIYKRMGREVNKFVLRYCTMRGLAALRSDLAVGPSLLDSMASQSPMLVNSLDDYYLGGLDEMTSRTVSCWSNLTRWFANGIDPDEKIRNGWGICDVFRAIKARGGAGDTGHSHAQEQLPLITEYSNKELKHITVHTDQFGVETYTLPPLSPPPGPVPAHPPHPNSKAPKFSEPTYIATYTPYARFGSSLSVGAFTPDSSKPSLAVGAPTESEDSSRPGEGNVYVLPLSDFLPSSSEPTPFSALQPEYVTPQRVQKAISTHTAVDQRFGTASTAWKTQGMTLLAVSAPGPLSYEAATPSLPFTENGVAGRIDVFRPGEGERWVSLSIKGAELGGIGRRWWGEEMIAADLDGSGNEWLVVSGSRSDAKRVCEGRERVQMGEGEVGLFQLVPSSAALESNITITTDLHTTADLSLKTHHIPLPPSEKTPLPCSATATYESFGTALSFLPKSHTLLIAAGTGKTFAYRLVDNTPSVVFTIPSPSLSRTASLAAGVSAAGVEWIAVGSPDEDVDGVVQAGVVRLYALGKGDQLRLVAELVAEGEGELTRYAKFGRTIVADQGSGGVWVGSELWDGERGGVWWVDVDALLAPAPAGFVQRLQNVLGKGGVEEVSRVAVGLVMQGAEANARFAGSLAVTEEALVVGIPYAGVGREEQGERFYGAVAVYRRV</sequence>
<evidence type="ECO:0000313" key="5">
    <source>
        <dbReference type="Proteomes" id="UP000277580"/>
    </source>
</evidence>